<proteinExistence type="inferred from homology"/>
<dbReference type="InterPro" id="IPR015293">
    <property type="entry name" value="BE_C"/>
</dbReference>
<feature type="binding site" evidence="4">
    <location>
        <position position="464"/>
    </location>
    <ligand>
        <name>substrate</name>
    </ligand>
</feature>
<dbReference type="OrthoDB" id="9803279at2"/>
<dbReference type="CDD" id="cd10792">
    <property type="entry name" value="GH57N_AmyC_like"/>
    <property type="match status" value="1"/>
</dbReference>
<dbReference type="InterPro" id="IPR027291">
    <property type="entry name" value="Glyco_hydro_38_N_sf"/>
</dbReference>
<feature type="binding site" evidence="4">
    <location>
        <position position="400"/>
    </location>
    <ligand>
        <name>substrate</name>
    </ligand>
</feature>
<dbReference type="GO" id="GO:0005576">
    <property type="term" value="C:extracellular region"/>
    <property type="evidence" value="ECO:0007669"/>
    <property type="project" value="TreeGrafter"/>
</dbReference>
<keyword evidence="11" id="KW-1185">Reference proteome</keyword>
<dbReference type="Pfam" id="PF09210">
    <property type="entry name" value="BE_C"/>
    <property type="match status" value="1"/>
</dbReference>
<feature type="domain" description="Glycosyl transferase family 1" evidence="6">
    <location>
        <begin position="736"/>
        <end position="889"/>
    </location>
</feature>
<dbReference type="PANTHER" id="PTHR41695">
    <property type="entry name" value="1,4-ALPHA-GLUCAN BRANCHING ENZYME RV3031-RELATED"/>
    <property type="match status" value="1"/>
</dbReference>
<dbReference type="Gene3D" id="3.20.110.10">
    <property type="entry name" value="Glycoside hydrolase 38, N terminal domain"/>
    <property type="match status" value="1"/>
</dbReference>
<dbReference type="SUPFAM" id="SSF88688">
    <property type="entry name" value="Families 57/38 glycoside transferase middle domain"/>
    <property type="match status" value="1"/>
</dbReference>
<dbReference type="EMBL" id="CP021434">
    <property type="protein sequence ID" value="ARU59695.1"/>
    <property type="molecule type" value="Genomic_DNA"/>
</dbReference>
<evidence type="ECO:0000256" key="5">
    <source>
        <dbReference type="RuleBase" id="RU361196"/>
    </source>
</evidence>
<dbReference type="Gene3D" id="1.20.1430.10">
    <property type="entry name" value="Families 57/38 glycoside transferase, middle domain"/>
    <property type="match status" value="1"/>
</dbReference>
<dbReference type="InterPro" id="IPR011330">
    <property type="entry name" value="Glyco_hydro/deAcase_b/a-brl"/>
</dbReference>
<evidence type="ECO:0000256" key="2">
    <source>
        <dbReference type="ARBA" id="ARBA00023277"/>
    </source>
</evidence>
<dbReference type="Pfam" id="PF03065">
    <property type="entry name" value="Glyco_hydro_57"/>
    <property type="match status" value="1"/>
</dbReference>
<organism evidence="10 11">
    <name type="scientific">Tumebacillus avium</name>
    <dbReference type="NCBI Taxonomy" id="1903704"/>
    <lineage>
        <taxon>Bacteria</taxon>
        <taxon>Bacillati</taxon>
        <taxon>Bacillota</taxon>
        <taxon>Bacilli</taxon>
        <taxon>Bacillales</taxon>
        <taxon>Alicyclobacillaceae</taxon>
        <taxon>Tumebacillus</taxon>
    </lineage>
</organism>
<feature type="domain" description="Glycosyltransferase subfamily 4-like N-terminal" evidence="9">
    <location>
        <begin position="550"/>
        <end position="724"/>
    </location>
</feature>
<feature type="active site" description="Proton donor" evidence="3">
    <location>
        <position position="348"/>
    </location>
</feature>
<accession>A0A1Y0IJK2</accession>
<evidence type="ECO:0000313" key="10">
    <source>
        <dbReference type="EMBL" id="ARU59695.1"/>
    </source>
</evidence>
<dbReference type="InterPro" id="IPR028098">
    <property type="entry name" value="Glyco_trans_4-like_N"/>
</dbReference>
<dbReference type="CDD" id="cd03801">
    <property type="entry name" value="GT4_PimA-like"/>
    <property type="match status" value="1"/>
</dbReference>
<comment type="similarity">
    <text evidence="1 5">Belongs to the glycosyl hydrolase 57 family.</text>
</comment>
<dbReference type="AlphaFoldDB" id="A0A1Y0IJK2"/>
<evidence type="ECO:0008006" key="12">
    <source>
        <dbReference type="Google" id="ProtNLM"/>
    </source>
</evidence>
<reference evidence="11" key="1">
    <citation type="submission" date="2017-05" db="EMBL/GenBank/DDBJ databases">
        <authorList>
            <person name="Sung H."/>
        </authorList>
    </citation>
    <scope>NUCLEOTIDE SEQUENCE [LARGE SCALE GENOMIC DNA]</scope>
    <source>
        <strain evidence="11">AR23208</strain>
    </source>
</reference>
<evidence type="ECO:0000259" key="7">
    <source>
        <dbReference type="Pfam" id="PF03065"/>
    </source>
</evidence>
<dbReference type="InterPro" id="IPR004300">
    <property type="entry name" value="Glyco_hydro_57_N"/>
</dbReference>
<evidence type="ECO:0000259" key="9">
    <source>
        <dbReference type="Pfam" id="PF13439"/>
    </source>
</evidence>
<evidence type="ECO:0000256" key="4">
    <source>
        <dbReference type="PIRSR" id="PIRSR640042-2"/>
    </source>
</evidence>
<dbReference type="InterPro" id="IPR028995">
    <property type="entry name" value="Glyco_hydro_57/38_cen_sf"/>
</dbReference>
<dbReference type="InterPro" id="IPR040042">
    <property type="entry name" value="Branching_enz_MT3115-like"/>
</dbReference>
<evidence type="ECO:0000313" key="11">
    <source>
        <dbReference type="Proteomes" id="UP000195437"/>
    </source>
</evidence>
<feature type="active site" description="Nucleophile" evidence="3">
    <location>
        <position position="190"/>
    </location>
</feature>
<dbReference type="SUPFAM" id="SSF53756">
    <property type="entry name" value="UDP-Glycosyltransferase/glycogen phosphorylase"/>
    <property type="match status" value="1"/>
</dbReference>
<sequence>MGMKKGYLAMILHAHLPYVRHEERAHALEERWLYEALSETYLPMLAVFERLRERKAPFAFALTMSPTLLTLLTDEEMAARYVKHMKKTIELTQKELVRTVHEPELQNLARMYYARYRGLLDQFEGAGRNIVARLADLEASGHLELMTCGATHGFLPVIGREELRRAQVAVACETHEQIVGRRPRGIWLPECGYLPGIEKVLADEGLSYFLVDSHAFGERSVYRPLLAAGADVYALGRDPESTRQVWSSFTGYPGDPDYREYYRDIGFDLDLSYIRDYIHPDGIRVNTGIKYHRVTGRGEAKELYNPAWAAKKCNEHAAHFTASRLQRLHSLDWTATDGQPPLITAPYDAELFGHWWYEGPQWLEQVALQLAGTELGMTTPSAYLAQFPQAERAELSMSSWGRGGYADVWLNETNDWIYPHLHRLEERLVELVQKAERTDLLADLLTERALRQLARETLLAEASDWAFMITMGTTVEYGVRRTTEHLARAERLADLIEAGMVTESLLAEMEAATPIFPELNLDHFGRGEKADRVPKRRVLMLSWEFPPRTVGGLARHVYDLSRAMAEQGIEVHVVTCHGDGTPEYGVVEGVHVHRVDAPDYEHDDFVQWAALLNIRLGAMGSRVLGAYGPFDLVHAHDWLAAECAHLLSEVSGLPLVTTIHATEHGRNHGIHSELQYRIYEIEQKLARESAEVIVCSNYMQAELREVYGITDSKLHVLPNGVDLTELSRGLDLSGQVKNGTAKTVFYVGRLVPEKGVQVLLASAPAVLQQHPDTRFVIAGKGPMLTQLQEQARFLGIAGHVDFLGFVTDEERNRLMRDADVAVFPSLYEPFGIVALEAMGVGTPTLVARTGGLAEIVEHGRDGWLVEPGDPGSLCETLLQLFADPEGTRETAARGMQKAIDSYSWPAIARGTLLVYEQALQKKEQEVGEQR</sequence>
<dbReference type="Pfam" id="PF13439">
    <property type="entry name" value="Glyco_transf_4"/>
    <property type="match status" value="1"/>
</dbReference>
<dbReference type="Pfam" id="PF00534">
    <property type="entry name" value="Glycos_transf_1"/>
    <property type="match status" value="1"/>
</dbReference>
<dbReference type="PANTHER" id="PTHR41695:SF1">
    <property type="entry name" value="1,4-ALPHA-GLUCAN BRANCHING ENZYME TK1436"/>
    <property type="match status" value="1"/>
</dbReference>
<feature type="domain" description="1,4-alpha-glucan branching enzyme C-terminal" evidence="8">
    <location>
        <begin position="420"/>
        <end position="523"/>
    </location>
</feature>
<dbReference type="InterPro" id="IPR037090">
    <property type="entry name" value="57_glycoside_trans_central"/>
</dbReference>
<dbReference type="KEGG" id="tum:CBW65_00535"/>
<evidence type="ECO:0000259" key="8">
    <source>
        <dbReference type="Pfam" id="PF09210"/>
    </source>
</evidence>
<dbReference type="SUPFAM" id="SSF88713">
    <property type="entry name" value="Glycoside hydrolase/deacetylase"/>
    <property type="match status" value="1"/>
</dbReference>
<evidence type="ECO:0000256" key="3">
    <source>
        <dbReference type="PIRSR" id="PIRSR640042-1"/>
    </source>
</evidence>
<evidence type="ECO:0000259" key="6">
    <source>
        <dbReference type="Pfam" id="PF00534"/>
    </source>
</evidence>
<dbReference type="GO" id="GO:0003844">
    <property type="term" value="F:1,4-alpha-glucan branching enzyme activity"/>
    <property type="evidence" value="ECO:0007669"/>
    <property type="project" value="InterPro"/>
</dbReference>
<evidence type="ECO:0000256" key="1">
    <source>
        <dbReference type="ARBA" id="ARBA00006821"/>
    </source>
</evidence>
<feature type="binding site" evidence="4">
    <location>
        <position position="237"/>
    </location>
    <ligand>
        <name>substrate</name>
    </ligand>
</feature>
<feature type="binding site" evidence="4">
    <location>
        <position position="254"/>
    </location>
    <ligand>
        <name>substrate</name>
    </ligand>
</feature>
<name>A0A1Y0IJK2_9BACL</name>
<keyword evidence="2 5" id="KW-0119">Carbohydrate metabolism</keyword>
<dbReference type="InterPro" id="IPR001296">
    <property type="entry name" value="Glyco_trans_1"/>
</dbReference>
<dbReference type="Gene3D" id="3.40.50.2000">
    <property type="entry name" value="Glycogen Phosphorylase B"/>
    <property type="match status" value="2"/>
</dbReference>
<feature type="domain" description="Glycoside hydrolase family 57 N-terminal" evidence="7">
    <location>
        <begin position="9"/>
        <end position="319"/>
    </location>
</feature>
<gene>
    <name evidence="10" type="ORF">CBW65_00535</name>
</gene>
<dbReference type="Proteomes" id="UP000195437">
    <property type="component" value="Chromosome"/>
</dbReference>
<protein>
    <recommendedName>
        <fullName evidence="12">Glycosyl transferase family 1</fullName>
    </recommendedName>
</protein>
<dbReference type="GO" id="GO:0030979">
    <property type="term" value="P:alpha-glucan biosynthetic process"/>
    <property type="evidence" value="ECO:0007669"/>
    <property type="project" value="InterPro"/>
</dbReference>